<evidence type="ECO:0000313" key="3">
    <source>
        <dbReference type="EMBL" id="MET4581762.1"/>
    </source>
</evidence>
<accession>A0ABV2QL36</accession>
<keyword evidence="1" id="KW-0472">Membrane</keyword>
<feature type="signal peptide" evidence="2">
    <location>
        <begin position="1"/>
        <end position="23"/>
    </location>
</feature>
<keyword evidence="4" id="KW-1185">Reference proteome</keyword>
<reference evidence="3 4" key="1">
    <citation type="submission" date="2024-06" db="EMBL/GenBank/DDBJ databases">
        <title>Sorghum-associated microbial communities from plants grown in Nebraska, USA.</title>
        <authorList>
            <person name="Schachtman D."/>
        </authorList>
    </citation>
    <scope>NUCLEOTIDE SEQUENCE [LARGE SCALE GENOMIC DNA]</scope>
    <source>
        <strain evidence="3 4">2857</strain>
    </source>
</reference>
<feature type="transmembrane region" description="Helical" evidence="1">
    <location>
        <begin position="39"/>
        <end position="60"/>
    </location>
</feature>
<name>A0ABV2QL36_9MICO</name>
<keyword evidence="2" id="KW-0732">Signal</keyword>
<evidence type="ECO:0000256" key="2">
    <source>
        <dbReference type="SAM" id="SignalP"/>
    </source>
</evidence>
<dbReference type="EMBL" id="JBEPSJ010000001">
    <property type="protein sequence ID" value="MET4581762.1"/>
    <property type="molecule type" value="Genomic_DNA"/>
</dbReference>
<evidence type="ECO:0000256" key="1">
    <source>
        <dbReference type="SAM" id="Phobius"/>
    </source>
</evidence>
<gene>
    <name evidence="3" type="ORF">ABIE21_001252</name>
</gene>
<evidence type="ECO:0000313" key="4">
    <source>
        <dbReference type="Proteomes" id="UP001549257"/>
    </source>
</evidence>
<evidence type="ECO:0008006" key="5">
    <source>
        <dbReference type="Google" id="ProtNLM"/>
    </source>
</evidence>
<sequence>MTTRWARFARGWLAALFSTTVAAASHTLAGGNSPSVVSLVVALAFAGVACIALTGTTLSLTRLTASVAISQLAFHVLFSTIGTSTGAPARFTGSAHDHSATLTLGADAGGVAHHADGWMWLGHAAAAVLTIVALRYGESAFWRLAAIALLFVRTLFPRIPALPLVPRPARRARVVGHLFVPRICAVLRSTLGLRGPPAPSFS</sequence>
<organism evidence="3 4">
    <name type="scientific">Conyzicola nivalis</name>
    <dbReference type="NCBI Taxonomy" id="1477021"/>
    <lineage>
        <taxon>Bacteria</taxon>
        <taxon>Bacillati</taxon>
        <taxon>Actinomycetota</taxon>
        <taxon>Actinomycetes</taxon>
        <taxon>Micrococcales</taxon>
        <taxon>Microbacteriaceae</taxon>
        <taxon>Conyzicola</taxon>
    </lineage>
</organism>
<proteinExistence type="predicted"/>
<protein>
    <recommendedName>
        <fullName evidence="5">Integral membrane protein</fullName>
    </recommendedName>
</protein>
<dbReference type="Proteomes" id="UP001549257">
    <property type="component" value="Unassembled WGS sequence"/>
</dbReference>
<keyword evidence="1" id="KW-1133">Transmembrane helix</keyword>
<dbReference type="RefSeq" id="WP_354023925.1">
    <property type="nucleotide sequence ID" value="NZ_JBEPSJ010000001.1"/>
</dbReference>
<comment type="caution">
    <text evidence="3">The sequence shown here is derived from an EMBL/GenBank/DDBJ whole genome shotgun (WGS) entry which is preliminary data.</text>
</comment>
<keyword evidence="1" id="KW-0812">Transmembrane</keyword>
<feature type="chain" id="PRO_5045493355" description="Integral membrane protein" evidence="2">
    <location>
        <begin position="24"/>
        <end position="202"/>
    </location>
</feature>